<name>A0AAD8H7J9_9APIA</name>
<keyword evidence="2" id="KW-1185">Reference proteome</keyword>
<comment type="caution">
    <text evidence="1">The sequence shown here is derived from an EMBL/GenBank/DDBJ whole genome shotgun (WGS) entry which is preliminary data.</text>
</comment>
<protein>
    <submittedName>
        <fullName evidence="1">Uncharacterized protein</fullName>
    </submittedName>
</protein>
<proteinExistence type="predicted"/>
<evidence type="ECO:0000313" key="1">
    <source>
        <dbReference type="EMBL" id="KAK1361124.1"/>
    </source>
</evidence>
<dbReference type="Proteomes" id="UP001237642">
    <property type="component" value="Unassembled WGS sequence"/>
</dbReference>
<gene>
    <name evidence="1" type="ORF">POM88_045598</name>
</gene>
<reference evidence="1" key="1">
    <citation type="submission" date="2023-02" db="EMBL/GenBank/DDBJ databases">
        <title>Genome of toxic invasive species Heracleum sosnowskyi carries increased number of genes despite the absence of recent whole-genome duplications.</title>
        <authorList>
            <person name="Schelkunov M."/>
            <person name="Shtratnikova V."/>
            <person name="Makarenko M."/>
            <person name="Klepikova A."/>
            <person name="Omelchenko D."/>
            <person name="Novikova G."/>
            <person name="Obukhova E."/>
            <person name="Bogdanov V."/>
            <person name="Penin A."/>
            <person name="Logacheva M."/>
        </authorList>
    </citation>
    <scope>NUCLEOTIDE SEQUENCE</scope>
    <source>
        <strain evidence="1">Hsosn_3</strain>
        <tissue evidence="1">Leaf</tissue>
    </source>
</reference>
<reference evidence="1" key="2">
    <citation type="submission" date="2023-05" db="EMBL/GenBank/DDBJ databases">
        <authorList>
            <person name="Schelkunov M.I."/>
        </authorList>
    </citation>
    <scope>NUCLEOTIDE SEQUENCE</scope>
    <source>
        <strain evidence="1">Hsosn_3</strain>
        <tissue evidence="1">Leaf</tissue>
    </source>
</reference>
<dbReference type="AlphaFoldDB" id="A0AAD8H7J9"/>
<organism evidence="1 2">
    <name type="scientific">Heracleum sosnowskyi</name>
    <dbReference type="NCBI Taxonomy" id="360622"/>
    <lineage>
        <taxon>Eukaryota</taxon>
        <taxon>Viridiplantae</taxon>
        <taxon>Streptophyta</taxon>
        <taxon>Embryophyta</taxon>
        <taxon>Tracheophyta</taxon>
        <taxon>Spermatophyta</taxon>
        <taxon>Magnoliopsida</taxon>
        <taxon>eudicotyledons</taxon>
        <taxon>Gunneridae</taxon>
        <taxon>Pentapetalae</taxon>
        <taxon>asterids</taxon>
        <taxon>campanulids</taxon>
        <taxon>Apiales</taxon>
        <taxon>Apiaceae</taxon>
        <taxon>Apioideae</taxon>
        <taxon>apioid superclade</taxon>
        <taxon>Tordylieae</taxon>
        <taxon>Tordyliinae</taxon>
        <taxon>Heracleum</taxon>
    </lineage>
</organism>
<dbReference type="EMBL" id="JAUIZM010000010">
    <property type="protein sequence ID" value="KAK1361124.1"/>
    <property type="molecule type" value="Genomic_DNA"/>
</dbReference>
<sequence length="114" mass="12930">MQKFVLANRTKNIVQIQAELMQKLQQPFALLGKTKAGLMKKTQSVMKAFAPSQNHIQAMSSIAWSYSDSNTGKMSNGTQWARNCFGVTSTHSSKCFLQKNRRVKSEENLLRRFS</sequence>
<accession>A0AAD8H7J9</accession>
<evidence type="ECO:0000313" key="2">
    <source>
        <dbReference type="Proteomes" id="UP001237642"/>
    </source>
</evidence>